<dbReference type="PANTHER" id="PTHR28152">
    <property type="entry name" value="HYDROXYACYL-THIOESTER DEHYDRATASE TYPE 2, MITOCHONDRIAL"/>
    <property type="match status" value="1"/>
</dbReference>
<dbReference type="InterPro" id="IPR052741">
    <property type="entry name" value="Mitochondrial_HTD2"/>
</dbReference>
<dbReference type="Proteomes" id="UP000298327">
    <property type="component" value="Unassembled WGS sequence"/>
</dbReference>
<dbReference type="STRING" id="205917.A0A4Y9YY34"/>
<accession>A0A4Y9YY34</accession>
<reference evidence="1 2" key="1">
    <citation type="submission" date="2019-02" db="EMBL/GenBank/DDBJ databases">
        <title>Genome sequencing of the rare red list fungi Dentipellis fragilis.</title>
        <authorList>
            <person name="Buettner E."/>
            <person name="Kellner H."/>
        </authorList>
    </citation>
    <scope>NUCLEOTIDE SEQUENCE [LARGE SCALE GENOMIC DNA]</scope>
    <source>
        <strain evidence="1 2">DSM 105465</strain>
    </source>
</reference>
<evidence type="ECO:0000313" key="2">
    <source>
        <dbReference type="Proteomes" id="UP000298327"/>
    </source>
</evidence>
<dbReference type="OrthoDB" id="3257538at2759"/>
<evidence type="ECO:0000313" key="1">
    <source>
        <dbReference type="EMBL" id="TFY66667.1"/>
    </source>
</evidence>
<protein>
    <recommendedName>
        <fullName evidence="3">N-terminal of MaoC-like dehydratase domain-containing protein</fullName>
    </recommendedName>
</protein>
<sequence length="198" mass="22501">MAARQLLGRTYSTAPSTEALDRWIKAAADKRLKYSATLHPDHLSDLYVTLPTRDGTRKPYVPPSEGTPMGYGHHLVFFHPRTPERDLRPDGTDADFCPPEPFIRRMWAGGRMEWRKPLLIGAKATSVTTIDSVEKKGFEKGAPMVFVQQKIDMRNEGDEQPAVTEERTHVYLALGLNQRKFRNGAYSKQLALEQRSLY</sequence>
<evidence type="ECO:0008006" key="3">
    <source>
        <dbReference type="Google" id="ProtNLM"/>
    </source>
</evidence>
<dbReference type="GO" id="GO:0019171">
    <property type="term" value="F:(3R)-hydroxyacyl-[acyl-carrier-protein] dehydratase activity"/>
    <property type="evidence" value="ECO:0007669"/>
    <property type="project" value="TreeGrafter"/>
</dbReference>
<dbReference type="SUPFAM" id="SSF54637">
    <property type="entry name" value="Thioesterase/thiol ester dehydrase-isomerase"/>
    <property type="match status" value="1"/>
</dbReference>
<dbReference type="GO" id="GO:0005739">
    <property type="term" value="C:mitochondrion"/>
    <property type="evidence" value="ECO:0007669"/>
    <property type="project" value="TreeGrafter"/>
</dbReference>
<keyword evidence="2" id="KW-1185">Reference proteome</keyword>
<dbReference type="AlphaFoldDB" id="A0A4Y9YY34"/>
<dbReference type="PANTHER" id="PTHR28152:SF1">
    <property type="entry name" value="HYDROXYACYL-THIOESTER DEHYDRATASE TYPE 2, MITOCHONDRIAL"/>
    <property type="match status" value="1"/>
</dbReference>
<name>A0A4Y9YY34_9AGAM</name>
<gene>
    <name evidence="1" type="ORF">EVG20_g4422</name>
</gene>
<proteinExistence type="predicted"/>
<dbReference type="EMBL" id="SEOQ01000228">
    <property type="protein sequence ID" value="TFY66667.1"/>
    <property type="molecule type" value="Genomic_DNA"/>
</dbReference>
<organism evidence="1 2">
    <name type="scientific">Dentipellis fragilis</name>
    <dbReference type="NCBI Taxonomy" id="205917"/>
    <lineage>
        <taxon>Eukaryota</taxon>
        <taxon>Fungi</taxon>
        <taxon>Dikarya</taxon>
        <taxon>Basidiomycota</taxon>
        <taxon>Agaricomycotina</taxon>
        <taxon>Agaricomycetes</taxon>
        <taxon>Russulales</taxon>
        <taxon>Hericiaceae</taxon>
        <taxon>Dentipellis</taxon>
    </lineage>
</organism>
<dbReference type="Gene3D" id="3.10.129.10">
    <property type="entry name" value="Hotdog Thioesterase"/>
    <property type="match status" value="1"/>
</dbReference>
<comment type="caution">
    <text evidence="1">The sequence shown here is derived from an EMBL/GenBank/DDBJ whole genome shotgun (WGS) entry which is preliminary data.</text>
</comment>
<dbReference type="InterPro" id="IPR029069">
    <property type="entry name" value="HotDog_dom_sf"/>
</dbReference>